<dbReference type="InterPro" id="IPR019545">
    <property type="entry name" value="DM13_domain"/>
</dbReference>
<dbReference type="PROSITE" id="PS51549">
    <property type="entry name" value="DM13"/>
    <property type="match status" value="1"/>
</dbReference>
<reference evidence="2 3" key="2">
    <citation type="journal article" date="2022" name="Mar. Drugs">
        <title>Bioassay-Guided Fractionation Leads to the Detection of Cholic Acid Generated by the Rare Thalassomonas sp.</title>
        <authorList>
            <person name="Pheiffer F."/>
            <person name="Schneider Y.K."/>
            <person name="Hansen E.H."/>
            <person name="Andersen J.H."/>
            <person name="Isaksson J."/>
            <person name="Busche T."/>
            <person name="R C."/>
            <person name="Kalinowski J."/>
            <person name="Zyl L.V."/>
            <person name="Trindade M."/>
        </authorList>
    </citation>
    <scope>NUCLEOTIDE SEQUENCE [LARGE SCALE GENOMIC DNA]</scope>
    <source>
        <strain evidence="2 3">XOM25</strain>
    </source>
</reference>
<sequence length="158" mass="17316">MKAKTFITLIATHLFVGAIGFAAGIYFLPIITAPASPTGAEISALSAKAQYSAEFKRDLKDSDALHWGEGQLTVGSEFITLMGELAPGPDYRLYLSSTFVETEADFNRLKPAMVQVGDVKTFENFVVKVSPDIDPSQYNTVVVWCETFGEFITSAKYR</sequence>
<evidence type="ECO:0000313" key="3">
    <source>
        <dbReference type="Proteomes" id="UP000032352"/>
    </source>
</evidence>
<proteinExistence type="predicted"/>
<feature type="domain" description="DM13" evidence="1">
    <location>
        <begin position="53"/>
        <end position="158"/>
    </location>
</feature>
<dbReference type="Pfam" id="PF10517">
    <property type="entry name" value="DM13"/>
    <property type="match status" value="1"/>
</dbReference>
<accession>A0AAE9ZB50</accession>
<gene>
    <name evidence="2" type="ORF">SG34_031510</name>
</gene>
<dbReference type="RefSeq" id="WP_044837594.1">
    <property type="nucleotide sequence ID" value="NZ_CP059734.1"/>
</dbReference>
<keyword evidence="3" id="KW-1185">Reference proteome</keyword>
<organism evidence="2 3">
    <name type="scientific">Thalassomonas viridans</name>
    <dbReference type="NCBI Taxonomy" id="137584"/>
    <lineage>
        <taxon>Bacteria</taxon>
        <taxon>Pseudomonadati</taxon>
        <taxon>Pseudomonadota</taxon>
        <taxon>Gammaproteobacteria</taxon>
        <taxon>Alteromonadales</taxon>
        <taxon>Colwelliaceae</taxon>
        <taxon>Thalassomonas</taxon>
    </lineage>
</organism>
<dbReference type="Proteomes" id="UP000032352">
    <property type="component" value="Chromosome pTvir"/>
</dbReference>
<dbReference type="KEGG" id="tvd:SG34_031510"/>
<name>A0AAE9ZB50_9GAMM</name>
<dbReference type="EMBL" id="CP059734">
    <property type="protein sequence ID" value="WDE09292.1"/>
    <property type="molecule type" value="Genomic_DNA"/>
</dbReference>
<evidence type="ECO:0000313" key="2">
    <source>
        <dbReference type="EMBL" id="WDE09292.1"/>
    </source>
</evidence>
<evidence type="ECO:0000259" key="1">
    <source>
        <dbReference type="PROSITE" id="PS51549"/>
    </source>
</evidence>
<protein>
    <submittedName>
        <fullName evidence="2">DM13 domain-containing protein</fullName>
    </submittedName>
</protein>
<reference evidence="2 3" key="1">
    <citation type="journal article" date="2015" name="Genome Announc.">
        <title>Draft Genome Sequences of Marine Isolates of Thalassomonas viridans and Thalassomonas actiniarum.</title>
        <authorList>
            <person name="Olonade I."/>
            <person name="van Zyl L.J."/>
            <person name="Trindade M."/>
        </authorList>
    </citation>
    <scope>NUCLEOTIDE SEQUENCE [LARGE SCALE GENOMIC DNA]</scope>
    <source>
        <strain evidence="2 3">XOM25</strain>
    </source>
</reference>
<dbReference type="AlphaFoldDB" id="A0AAE9ZB50"/>